<sequence>MKFVPILITLLFLTSCQKEKQETVAQTNDSIIVDEQAVNQNPKDSVAVKMKDSVINNAPKTKEVLENGVMREEKDRVIVRMADGERLPFTIGEKFTPDHDKLILKITNFKKSNISAIIKVKDKNQNIRFNQIKMPDGSMDGPFGKELSHEVQGTGELWLVIGKNNMADGIITGDFSVTVE</sequence>
<dbReference type="PROSITE" id="PS51257">
    <property type="entry name" value="PROKAR_LIPOPROTEIN"/>
    <property type="match status" value="1"/>
</dbReference>
<dbReference type="EMBL" id="JACYFS010000004">
    <property type="protein sequence ID" value="MBD8083368.1"/>
    <property type="molecule type" value="Genomic_DNA"/>
</dbReference>
<organism evidence="1 2">
    <name type="scientific">Chryseobacterium caseinilyticum</name>
    <dbReference type="NCBI Taxonomy" id="2771428"/>
    <lineage>
        <taxon>Bacteria</taxon>
        <taxon>Pseudomonadati</taxon>
        <taxon>Bacteroidota</taxon>
        <taxon>Flavobacteriia</taxon>
        <taxon>Flavobacteriales</taxon>
        <taxon>Weeksellaceae</taxon>
        <taxon>Chryseobacterium group</taxon>
        <taxon>Chryseobacterium</taxon>
    </lineage>
</organism>
<proteinExistence type="predicted"/>
<evidence type="ECO:0000313" key="2">
    <source>
        <dbReference type="Proteomes" id="UP000637299"/>
    </source>
</evidence>
<keyword evidence="2" id="KW-1185">Reference proteome</keyword>
<protein>
    <recommendedName>
        <fullName evidence="3">Lipoprotein</fullName>
    </recommendedName>
</protein>
<gene>
    <name evidence="1" type="ORF">IC610_13190</name>
</gene>
<dbReference type="Proteomes" id="UP000637299">
    <property type="component" value="Unassembled WGS sequence"/>
</dbReference>
<evidence type="ECO:0008006" key="3">
    <source>
        <dbReference type="Google" id="ProtNLM"/>
    </source>
</evidence>
<accession>A0ABR8ZEW2</accession>
<reference evidence="1 2" key="1">
    <citation type="submission" date="2020-09" db="EMBL/GenBank/DDBJ databases">
        <title>Genome seq and assembly of Chryseobacterium sp.</title>
        <authorList>
            <person name="Chhetri G."/>
        </authorList>
    </citation>
    <scope>NUCLEOTIDE SEQUENCE [LARGE SCALE GENOMIC DNA]</scope>
    <source>
        <strain evidence="1 2">GCR10</strain>
    </source>
</reference>
<name>A0ABR8ZEW2_9FLAO</name>
<evidence type="ECO:0000313" key="1">
    <source>
        <dbReference type="EMBL" id="MBD8083368.1"/>
    </source>
</evidence>
<comment type="caution">
    <text evidence="1">The sequence shown here is derived from an EMBL/GenBank/DDBJ whole genome shotgun (WGS) entry which is preliminary data.</text>
</comment>